<evidence type="ECO:0000256" key="4">
    <source>
        <dbReference type="ARBA" id="ARBA00023004"/>
    </source>
</evidence>
<dbReference type="Proteomes" id="UP000199647">
    <property type="component" value="Unassembled WGS sequence"/>
</dbReference>
<dbReference type="GO" id="GO:0046872">
    <property type="term" value="F:metal ion binding"/>
    <property type="evidence" value="ECO:0007669"/>
    <property type="project" value="UniProtKB-KW"/>
</dbReference>
<keyword evidence="4" id="KW-0408">Iron</keyword>
<dbReference type="GO" id="GO:0140647">
    <property type="term" value="P:P450-containing electron transport chain"/>
    <property type="evidence" value="ECO:0007669"/>
    <property type="project" value="InterPro"/>
</dbReference>
<dbReference type="SUPFAM" id="SSF54292">
    <property type="entry name" value="2Fe-2S ferredoxin-like"/>
    <property type="match status" value="1"/>
</dbReference>
<evidence type="ECO:0000256" key="6">
    <source>
        <dbReference type="ARBA" id="ARBA00034078"/>
    </source>
</evidence>
<keyword evidence="3" id="KW-0479">Metal-binding</keyword>
<dbReference type="InterPro" id="IPR012675">
    <property type="entry name" value="Beta-grasp_dom_sf"/>
</dbReference>
<gene>
    <name evidence="8" type="ORF">SAMN05216548_11253</name>
</gene>
<dbReference type="STRING" id="1855383.SAMN05216548_11253"/>
<dbReference type="Pfam" id="PF00111">
    <property type="entry name" value="Fer2"/>
    <property type="match status" value="1"/>
</dbReference>
<dbReference type="InterPro" id="IPR001055">
    <property type="entry name" value="Adrenodoxin-like"/>
</dbReference>
<dbReference type="PANTHER" id="PTHR23426:SF63">
    <property type="entry name" value="TRANSFER PROTEIN, PUTATIVE-RELATED"/>
    <property type="match status" value="1"/>
</dbReference>
<dbReference type="AlphaFoldDB" id="A0A1H9LX44"/>
<evidence type="ECO:0000259" key="7">
    <source>
        <dbReference type="PROSITE" id="PS51085"/>
    </source>
</evidence>
<dbReference type="RefSeq" id="WP_092497995.1">
    <property type="nucleotide sequence ID" value="NZ_FOFG01000012.1"/>
</dbReference>
<dbReference type="InterPro" id="IPR001041">
    <property type="entry name" value="2Fe-2S_ferredoxin-type"/>
</dbReference>
<dbReference type="OrthoDB" id="9799640at2"/>
<feature type="domain" description="2Fe-2S ferredoxin-type" evidence="7">
    <location>
        <begin position="17"/>
        <end position="121"/>
    </location>
</feature>
<dbReference type="PRINTS" id="PR00355">
    <property type="entry name" value="ADRENODOXIN"/>
</dbReference>
<proteinExistence type="inferred from homology"/>
<dbReference type="CDD" id="cd00207">
    <property type="entry name" value="fer2"/>
    <property type="match status" value="1"/>
</dbReference>
<evidence type="ECO:0000256" key="5">
    <source>
        <dbReference type="ARBA" id="ARBA00023014"/>
    </source>
</evidence>
<dbReference type="GO" id="GO:0009055">
    <property type="term" value="F:electron transfer activity"/>
    <property type="evidence" value="ECO:0007669"/>
    <property type="project" value="TreeGrafter"/>
</dbReference>
<dbReference type="GO" id="GO:0051537">
    <property type="term" value="F:2 iron, 2 sulfur cluster binding"/>
    <property type="evidence" value="ECO:0007669"/>
    <property type="project" value="UniProtKB-KW"/>
</dbReference>
<keyword evidence="5" id="KW-0411">Iron-sulfur</keyword>
<dbReference type="InterPro" id="IPR036010">
    <property type="entry name" value="2Fe-2S_ferredoxin-like_sf"/>
</dbReference>
<accession>A0A1H9LX44</accession>
<sequence length="123" mass="13398">MSAEAVQQIDYAEGVDAALVILVNDQDGVQHRLPAEEGWRVMEVIRDWGLNIKAECGGACACATCHVHVAPVWKDQLPAPTDEEIDRLDDAFDVTDDSRLSCQILVTPELNGLEVSLAPGTER</sequence>
<keyword evidence="9" id="KW-1185">Reference proteome</keyword>
<evidence type="ECO:0000313" key="8">
    <source>
        <dbReference type="EMBL" id="SER16000.1"/>
    </source>
</evidence>
<reference evidence="8 9" key="1">
    <citation type="submission" date="2016-10" db="EMBL/GenBank/DDBJ databases">
        <authorList>
            <person name="de Groot N.N."/>
        </authorList>
    </citation>
    <scope>NUCLEOTIDE SEQUENCE [LARGE SCALE GENOMIC DNA]</scope>
    <source>
        <strain evidence="8 9">A52C2</strain>
    </source>
</reference>
<keyword evidence="2" id="KW-0001">2Fe-2S</keyword>
<name>A0A1H9LX44_9HYPH</name>
<dbReference type="InterPro" id="IPR018298">
    <property type="entry name" value="Adrenodoxin_Fe-S_BS"/>
</dbReference>
<comment type="similarity">
    <text evidence="1">Belongs to the adrenodoxin/putidaredoxin family.</text>
</comment>
<dbReference type="EMBL" id="FOFG01000012">
    <property type="protein sequence ID" value="SER16000.1"/>
    <property type="molecule type" value="Genomic_DNA"/>
</dbReference>
<dbReference type="Gene3D" id="3.10.20.30">
    <property type="match status" value="1"/>
</dbReference>
<organism evidence="8 9">
    <name type="scientific">Faunimonas pinastri</name>
    <dbReference type="NCBI Taxonomy" id="1855383"/>
    <lineage>
        <taxon>Bacteria</taxon>
        <taxon>Pseudomonadati</taxon>
        <taxon>Pseudomonadota</taxon>
        <taxon>Alphaproteobacteria</taxon>
        <taxon>Hyphomicrobiales</taxon>
        <taxon>Afifellaceae</taxon>
        <taxon>Faunimonas</taxon>
    </lineage>
</organism>
<evidence type="ECO:0000256" key="1">
    <source>
        <dbReference type="ARBA" id="ARBA00010914"/>
    </source>
</evidence>
<protein>
    <submittedName>
        <fullName evidence="8">Ferredoxin, 2Fe-2S</fullName>
    </submittedName>
</protein>
<evidence type="ECO:0000256" key="3">
    <source>
        <dbReference type="ARBA" id="ARBA00022723"/>
    </source>
</evidence>
<evidence type="ECO:0000313" key="9">
    <source>
        <dbReference type="Proteomes" id="UP000199647"/>
    </source>
</evidence>
<dbReference type="PANTHER" id="PTHR23426">
    <property type="entry name" value="FERREDOXIN/ADRENODOXIN"/>
    <property type="match status" value="1"/>
</dbReference>
<dbReference type="PROSITE" id="PS51085">
    <property type="entry name" value="2FE2S_FER_2"/>
    <property type="match status" value="1"/>
</dbReference>
<evidence type="ECO:0000256" key="2">
    <source>
        <dbReference type="ARBA" id="ARBA00022714"/>
    </source>
</evidence>
<dbReference type="PROSITE" id="PS00814">
    <property type="entry name" value="ADX"/>
    <property type="match status" value="1"/>
</dbReference>
<comment type="cofactor">
    <cofactor evidence="6">
        <name>[2Fe-2S] cluster</name>
        <dbReference type="ChEBI" id="CHEBI:190135"/>
    </cofactor>
</comment>